<name>A0ABW8UX34_9RHOB</name>
<dbReference type="InterPro" id="IPR036188">
    <property type="entry name" value="FAD/NAD-bd_sf"/>
</dbReference>
<dbReference type="Proteomes" id="UP001627408">
    <property type="component" value="Unassembled WGS sequence"/>
</dbReference>
<organism evidence="3 4">
    <name type="scientific">Tateyamaria armeniaca</name>
    <dbReference type="NCBI Taxonomy" id="2518930"/>
    <lineage>
        <taxon>Bacteria</taxon>
        <taxon>Pseudomonadati</taxon>
        <taxon>Pseudomonadota</taxon>
        <taxon>Alphaproteobacteria</taxon>
        <taxon>Rhodobacterales</taxon>
        <taxon>Roseobacteraceae</taxon>
        <taxon>Tateyamaria</taxon>
    </lineage>
</organism>
<comment type="caution">
    <text evidence="3">The sequence shown here is derived from an EMBL/GenBank/DDBJ whole genome shotgun (WGS) entry which is preliminary data.</text>
</comment>
<keyword evidence="1 3" id="KW-0560">Oxidoreductase</keyword>
<dbReference type="EMBL" id="JBHDIY010000002">
    <property type="protein sequence ID" value="MFL4471706.1"/>
    <property type="molecule type" value="Genomic_DNA"/>
</dbReference>
<dbReference type="PANTHER" id="PTHR13847:SF287">
    <property type="entry name" value="FAD-DEPENDENT OXIDOREDUCTASE DOMAIN-CONTAINING PROTEIN 1"/>
    <property type="match status" value="1"/>
</dbReference>
<sequence length="374" mass="39501">MIPTDILIIGGGIVGQVTAIELAQAGAQVTVVDAGINAGSTANAGSLHVQMQSRFMRLYPDQVPDIEAALPLYCEAAEEWVRLDAAYGSFELVRKGGLMLAEDNSQLAFLEKKAAREAKKGVSVEMLDRPALERIAPWLGPQIVGAELCRNEGKVNPLVANLRLRAVADALGVRFEQDHICSLSVGHRVEAIGQNKTYRADRVVVAAAWGAGALVQGLGVMIPSVAEPLHMNITEACSARISQLVQHAERSITLKQFNSGQIVIGGGWSACDRGAHQVPAVDPLSLLGNVSLAARLVPTLGHVRIIRTWAGMNTTMDGASVIGPLPGCDKVVMAVPGDAGYTLGPLVAKLAASCILGQPDHSMIERYSPARFSA</sequence>
<dbReference type="GO" id="GO:0016491">
    <property type="term" value="F:oxidoreductase activity"/>
    <property type="evidence" value="ECO:0007669"/>
    <property type="project" value="UniProtKB-KW"/>
</dbReference>
<reference evidence="3 4" key="1">
    <citation type="submission" date="2024-08" db="EMBL/GenBank/DDBJ databases">
        <title>Tateyamaria sp. nov., isolated from marine algae.</title>
        <authorList>
            <person name="Choi B.J."/>
            <person name="Kim J.M."/>
            <person name="Lee J.K."/>
            <person name="Choi D.G."/>
            <person name="Bayburt H."/>
            <person name="Baek J.H."/>
            <person name="Han D.M."/>
            <person name="Jeon C.O."/>
        </authorList>
    </citation>
    <scope>NUCLEOTIDE SEQUENCE [LARGE SCALE GENOMIC DNA]</scope>
    <source>
        <strain evidence="3 4">KMU-156</strain>
    </source>
</reference>
<evidence type="ECO:0000313" key="4">
    <source>
        <dbReference type="Proteomes" id="UP001627408"/>
    </source>
</evidence>
<dbReference type="SUPFAM" id="SSF51905">
    <property type="entry name" value="FAD/NAD(P)-binding domain"/>
    <property type="match status" value="1"/>
</dbReference>
<protein>
    <submittedName>
        <fullName evidence="3">NAD(P)/FAD-dependent oxidoreductase</fullName>
        <ecNumber evidence="3">1.-.-.-</ecNumber>
    </submittedName>
</protein>
<dbReference type="PANTHER" id="PTHR13847">
    <property type="entry name" value="SARCOSINE DEHYDROGENASE-RELATED"/>
    <property type="match status" value="1"/>
</dbReference>
<evidence type="ECO:0000259" key="2">
    <source>
        <dbReference type="Pfam" id="PF01266"/>
    </source>
</evidence>
<proteinExistence type="predicted"/>
<dbReference type="InterPro" id="IPR006076">
    <property type="entry name" value="FAD-dep_OxRdtase"/>
</dbReference>
<evidence type="ECO:0000313" key="3">
    <source>
        <dbReference type="EMBL" id="MFL4471706.1"/>
    </source>
</evidence>
<gene>
    <name evidence="3" type="ORF">ACERZ8_18165</name>
</gene>
<dbReference type="RefSeq" id="WP_407593562.1">
    <property type="nucleotide sequence ID" value="NZ_JBHDIY010000002.1"/>
</dbReference>
<dbReference type="Gene3D" id="3.50.50.60">
    <property type="entry name" value="FAD/NAD(P)-binding domain"/>
    <property type="match status" value="1"/>
</dbReference>
<feature type="domain" description="FAD dependent oxidoreductase" evidence="2">
    <location>
        <begin position="5"/>
        <end position="352"/>
    </location>
</feature>
<dbReference type="Gene3D" id="3.30.9.10">
    <property type="entry name" value="D-Amino Acid Oxidase, subunit A, domain 2"/>
    <property type="match status" value="1"/>
</dbReference>
<evidence type="ECO:0000256" key="1">
    <source>
        <dbReference type="ARBA" id="ARBA00023002"/>
    </source>
</evidence>
<dbReference type="EC" id="1.-.-.-" evidence="3"/>
<accession>A0ABW8UX34</accession>
<dbReference type="Pfam" id="PF01266">
    <property type="entry name" value="DAO"/>
    <property type="match status" value="1"/>
</dbReference>
<keyword evidence="4" id="KW-1185">Reference proteome</keyword>